<dbReference type="STRING" id="411467.BACCAP_03139"/>
<evidence type="ECO:0000313" key="1">
    <source>
        <dbReference type="EMBL" id="EDM99210.1"/>
    </source>
</evidence>
<dbReference type="EMBL" id="AAXG02000028">
    <property type="protein sequence ID" value="EDM99210.1"/>
    <property type="molecule type" value="Genomic_DNA"/>
</dbReference>
<dbReference type="InterPro" id="IPR032360">
    <property type="entry name" value="DUF4869"/>
</dbReference>
<accession>A6NY40</accession>
<dbReference type="Proteomes" id="UP000003639">
    <property type="component" value="Unassembled WGS sequence"/>
</dbReference>
<dbReference type="RefSeq" id="WP_006573647.1">
    <property type="nucleotide sequence ID" value="NZ_AAXG02000028.1"/>
</dbReference>
<dbReference type="eggNOG" id="ENOG5032988">
    <property type="taxonomic scope" value="Bacteria"/>
</dbReference>
<dbReference type="OrthoDB" id="3183892at2"/>
<comment type="caution">
    <text evidence="1">The sequence shown here is derived from an EMBL/GenBank/DDBJ whole genome shotgun (WGS) entry which is preliminary data.</text>
</comment>
<gene>
    <name evidence="1" type="ORF">BACCAP_03139</name>
</gene>
<protein>
    <submittedName>
        <fullName evidence="1">Uncharacterized protein</fullName>
    </submittedName>
</protein>
<dbReference type="AlphaFoldDB" id="A6NY40"/>
<dbReference type="Pfam" id="PF16163">
    <property type="entry name" value="DUF4869"/>
    <property type="match status" value="1"/>
</dbReference>
<keyword evidence="2" id="KW-1185">Reference proteome</keyword>
<organism evidence="1 2">
    <name type="scientific">Pseudoflavonifractor capillosus ATCC 29799</name>
    <dbReference type="NCBI Taxonomy" id="411467"/>
    <lineage>
        <taxon>Bacteria</taxon>
        <taxon>Bacillati</taxon>
        <taxon>Bacillota</taxon>
        <taxon>Clostridia</taxon>
        <taxon>Eubacteriales</taxon>
        <taxon>Oscillospiraceae</taxon>
        <taxon>Pseudoflavonifractor</taxon>
    </lineage>
</organism>
<proteinExistence type="predicted"/>
<name>A6NY40_9FIRM</name>
<reference evidence="1 2" key="1">
    <citation type="submission" date="2007-04" db="EMBL/GenBank/DDBJ databases">
        <authorList>
            <person name="Fulton L."/>
            <person name="Clifton S."/>
            <person name="Fulton B."/>
            <person name="Xu J."/>
            <person name="Minx P."/>
            <person name="Pepin K.H."/>
            <person name="Johnson M."/>
            <person name="Thiruvilangam P."/>
            <person name="Bhonagiri V."/>
            <person name="Nash W.E."/>
            <person name="Mardis E.R."/>
            <person name="Wilson R.K."/>
        </authorList>
    </citation>
    <scope>NUCLEOTIDE SEQUENCE [LARGE SCALE GENOMIC DNA]</scope>
    <source>
        <strain evidence="1 2">ATCC 29799</strain>
    </source>
</reference>
<reference evidence="1 2" key="2">
    <citation type="submission" date="2007-06" db="EMBL/GenBank/DDBJ databases">
        <title>Draft genome sequence of Pseudoflavonifractor capillosus ATCC 29799.</title>
        <authorList>
            <person name="Sudarsanam P."/>
            <person name="Ley R."/>
            <person name="Guruge J."/>
            <person name="Turnbaugh P.J."/>
            <person name="Mahowald M."/>
            <person name="Liep D."/>
            <person name="Gordon J."/>
        </authorList>
    </citation>
    <scope>NUCLEOTIDE SEQUENCE [LARGE SCALE GENOMIC DNA]</scope>
    <source>
        <strain evidence="1 2">ATCC 29799</strain>
    </source>
</reference>
<evidence type="ECO:0000313" key="2">
    <source>
        <dbReference type="Proteomes" id="UP000003639"/>
    </source>
</evidence>
<sequence length="158" mass="18450">MLHLYLAPLDELIAREDFIRYPMHYFEGVWEPEWLNDPFGRSVIETIDKVPLGEDVERSLLEFGMRVEDLCTGTKNLLLCRHLNMLNRMTMMGENCYPFLLDSAEEKDITMGVTAYFLMRDDALRGRKVHFVNDDSYVDNQVDFFDKITDLIGDGLID</sequence>